<proteinExistence type="predicted"/>
<keyword evidence="4" id="KW-1185">Reference proteome</keyword>
<feature type="coiled-coil region" evidence="1">
    <location>
        <begin position="146"/>
        <end position="173"/>
    </location>
</feature>
<reference evidence="3" key="1">
    <citation type="submission" date="2020-08" db="EMBL/GenBank/DDBJ databases">
        <title>Multicomponent nature underlies the extraordinary mechanical properties of spider dragline silk.</title>
        <authorList>
            <person name="Kono N."/>
            <person name="Nakamura H."/>
            <person name="Mori M."/>
            <person name="Yoshida Y."/>
            <person name="Ohtoshi R."/>
            <person name="Malay A.D."/>
            <person name="Moran D.A.P."/>
            <person name="Tomita M."/>
            <person name="Numata K."/>
            <person name="Arakawa K."/>
        </authorList>
    </citation>
    <scope>NUCLEOTIDE SEQUENCE</scope>
</reference>
<dbReference type="OrthoDB" id="6436205at2759"/>
<feature type="region of interest" description="Disordered" evidence="2">
    <location>
        <begin position="1"/>
        <end position="51"/>
    </location>
</feature>
<dbReference type="AlphaFoldDB" id="A0A8X6UPD1"/>
<evidence type="ECO:0000256" key="1">
    <source>
        <dbReference type="SAM" id="Coils"/>
    </source>
</evidence>
<comment type="caution">
    <text evidence="3">The sequence shown here is derived from an EMBL/GenBank/DDBJ whole genome shotgun (WGS) entry which is preliminary data.</text>
</comment>
<evidence type="ECO:0000313" key="4">
    <source>
        <dbReference type="Proteomes" id="UP000887013"/>
    </source>
</evidence>
<dbReference type="EMBL" id="BMAW01083468">
    <property type="protein sequence ID" value="GFU34223.1"/>
    <property type="molecule type" value="Genomic_DNA"/>
</dbReference>
<feature type="region of interest" description="Disordered" evidence="2">
    <location>
        <begin position="332"/>
        <end position="363"/>
    </location>
</feature>
<feature type="compositionally biased region" description="Polar residues" evidence="2">
    <location>
        <begin position="1"/>
        <end position="22"/>
    </location>
</feature>
<protein>
    <submittedName>
        <fullName evidence="3">Uncharacterized protein</fullName>
    </submittedName>
</protein>
<sequence>MANYVRNNVNYHGRSKTSSGQPDSKKKGSGRNQRNSSNNTRSDVDYNVSERRKYTTDDLWATLPSESSVPENAWDKGAPGKNKSYSNKGHRTVDQAFFWGDSTERPANNQPPVENVWEKRKEKLETIKAMEPASQTEEERMIQKAIQLSQLEALEKEEKRKKLEEEYELQQLMLKTNPTFFVEFQTTDELNAVAATKDFLDQEILETLFDDFALNSKEKSFDNEIIDECKENFEDYKSEKENKQPYKSINEVQFSKCEEYQEGSEENWSQSLKNKKYINKNEKDYSQHCNEDLDLPSDKFDSISCSNNKASQGALPKISKVIDMFGGWGSKSSQTGNFKSSQEQNNSEPCPFSNSDEVVSNNEKSTLKDFKELKNISSEKKFEKNSRDSKTGNLVLKKKDDYVVSNKKNFSDNATHLNVIDEDGSVPKSENPSFSKMVEISSKTDEEIFNSLDNKKISRKHTHKLTVKDDGVNSNIQDCTDLALGNSGSFIKENNPANERAEKAANATSKCSILTIQNNAIHKNVSEDFQKTSKYLLSPTNYSLVNENDPSDLNQSNINKDVSANETTSDGRYITYSLNDIPLSSKNNITENFHDISHNEKIQATLPRNNIYSDVDKKGHMINETVSFGDLSSGVLPNNLVTNANSDPLPLDSNQIKDNLSLSFSKDSTVTSIAESNFIDPPIPAPTQPEPCQPDTTTGNLMNPLIMQQMMMLSNPFFLQQLQQMNMYYQTMCGMPFATGSPIMPLSIPPFVNVQFPPIFNKPLENIPSSDVHNANLVPQQDARMYSPSHERFESCSLNSQPEMMLRNSSKESTVKFEESWLSDIMSEGAAYANMDSYIPPPKMPEDNPIATSYLSTFEENKVDFHVSQCSSQSVNKNGIQAFNCDIENSKGQSTIVDNYQQWEKEDENGEWSVLDKKETDVSDEHLATGWGNIEDEPKNNYSSWDDGMDGWGSTATQPMMNSTRYVSEKSETIRQPSRQPFVKTYQRRGVKWWGLCQILKKDFAMDFLSPDDWILIEKKITWQICGVR</sequence>
<keyword evidence="1" id="KW-0175">Coiled coil</keyword>
<feature type="compositionally biased region" description="Low complexity" evidence="2">
    <location>
        <begin position="30"/>
        <end position="41"/>
    </location>
</feature>
<feature type="compositionally biased region" description="Basic and acidic residues" evidence="2">
    <location>
        <begin position="42"/>
        <end position="51"/>
    </location>
</feature>
<evidence type="ECO:0000313" key="3">
    <source>
        <dbReference type="EMBL" id="GFU34223.1"/>
    </source>
</evidence>
<dbReference type="Proteomes" id="UP000887013">
    <property type="component" value="Unassembled WGS sequence"/>
</dbReference>
<name>A0A8X6UPD1_NEPPI</name>
<organism evidence="3 4">
    <name type="scientific">Nephila pilipes</name>
    <name type="common">Giant wood spider</name>
    <name type="synonym">Nephila maculata</name>
    <dbReference type="NCBI Taxonomy" id="299642"/>
    <lineage>
        <taxon>Eukaryota</taxon>
        <taxon>Metazoa</taxon>
        <taxon>Ecdysozoa</taxon>
        <taxon>Arthropoda</taxon>
        <taxon>Chelicerata</taxon>
        <taxon>Arachnida</taxon>
        <taxon>Araneae</taxon>
        <taxon>Araneomorphae</taxon>
        <taxon>Entelegynae</taxon>
        <taxon>Araneoidea</taxon>
        <taxon>Nephilidae</taxon>
        <taxon>Nephila</taxon>
    </lineage>
</organism>
<evidence type="ECO:0000256" key="2">
    <source>
        <dbReference type="SAM" id="MobiDB-lite"/>
    </source>
</evidence>
<accession>A0A8X6UPD1</accession>
<gene>
    <name evidence="3" type="primary">NCL1_15089</name>
    <name evidence="3" type="ORF">NPIL_355561</name>
</gene>
<feature type="region of interest" description="Disordered" evidence="2">
    <location>
        <begin position="67"/>
        <end position="89"/>
    </location>
</feature>